<protein>
    <recommendedName>
        <fullName evidence="6">Tyrosine-protein kinase ephrin type A/B receptor-like domain-containing protein</fullName>
    </recommendedName>
</protein>
<evidence type="ECO:0000313" key="4">
    <source>
        <dbReference type="EMBL" id="OMJ69069.1"/>
    </source>
</evidence>
<dbReference type="SMART" id="SM01411">
    <property type="entry name" value="Ephrin_rec_like"/>
    <property type="match status" value="1"/>
</dbReference>
<evidence type="ECO:0000256" key="3">
    <source>
        <dbReference type="SAM" id="Phobius"/>
    </source>
</evidence>
<dbReference type="CDD" id="cd00185">
    <property type="entry name" value="TNFRSF"/>
    <property type="match status" value="1"/>
</dbReference>
<evidence type="ECO:0000256" key="1">
    <source>
        <dbReference type="ARBA" id="ARBA00022441"/>
    </source>
</evidence>
<keyword evidence="3" id="KW-0812">Transmembrane</keyword>
<dbReference type="SUPFAM" id="SSF57184">
    <property type="entry name" value="Growth factor receptor domain"/>
    <property type="match status" value="1"/>
</dbReference>
<dbReference type="Proteomes" id="UP000187209">
    <property type="component" value="Unassembled WGS sequence"/>
</dbReference>
<feature type="transmembrane region" description="Helical" evidence="3">
    <location>
        <begin position="808"/>
        <end position="827"/>
    </location>
</feature>
<feature type="transmembrane region" description="Helical" evidence="3">
    <location>
        <begin position="754"/>
        <end position="771"/>
    </location>
</feature>
<dbReference type="EMBL" id="MPUH01001244">
    <property type="protein sequence ID" value="OMJ69069.1"/>
    <property type="molecule type" value="Genomic_DNA"/>
</dbReference>
<dbReference type="Pfam" id="PF24681">
    <property type="entry name" value="Kelch_KLHDC2_KLHL20_DRC7"/>
    <property type="match status" value="2"/>
</dbReference>
<reference evidence="4 5" key="1">
    <citation type="submission" date="2016-11" db="EMBL/GenBank/DDBJ databases">
        <title>The macronuclear genome of Stentor coeruleus: a giant cell with tiny introns.</title>
        <authorList>
            <person name="Slabodnick M."/>
            <person name="Ruby J.G."/>
            <person name="Reiff S.B."/>
            <person name="Swart E.C."/>
            <person name="Gosai S."/>
            <person name="Prabakaran S."/>
            <person name="Witkowska E."/>
            <person name="Larue G.E."/>
            <person name="Fisher S."/>
            <person name="Freeman R.M."/>
            <person name="Gunawardena J."/>
            <person name="Chu W."/>
            <person name="Stover N.A."/>
            <person name="Gregory B.D."/>
            <person name="Nowacki M."/>
            <person name="Derisi J."/>
            <person name="Roy S.W."/>
            <person name="Marshall W.F."/>
            <person name="Sood P."/>
        </authorList>
    </citation>
    <scope>NUCLEOTIDE SEQUENCE [LARGE SCALE GENOMIC DNA]</scope>
    <source>
        <strain evidence="4">WM001</strain>
    </source>
</reference>
<keyword evidence="3" id="KW-0472">Membrane</keyword>
<proteinExistence type="predicted"/>
<accession>A0A1R2AX10</accession>
<keyword evidence="3" id="KW-1133">Transmembrane helix</keyword>
<dbReference type="InterPro" id="IPR015915">
    <property type="entry name" value="Kelch-typ_b-propeller"/>
</dbReference>
<keyword evidence="2" id="KW-0677">Repeat</keyword>
<dbReference type="PANTHER" id="PTHR46093">
    <property type="entry name" value="ACYL-COA-BINDING DOMAIN-CONTAINING PROTEIN 5"/>
    <property type="match status" value="1"/>
</dbReference>
<dbReference type="AlphaFoldDB" id="A0A1R2AX10"/>
<comment type="caution">
    <text evidence="4">The sequence shown here is derived from an EMBL/GenBank/DDBJ whole genome shotgun (WGS) entry which is preliminary data.</text>
</comment>
<dbReference type="Gene3D" id="2.120.10.80">
    <property type="entry name" value="Kelch-type beta propeller"/>
    <property type="match status" value="3"/>
</dbReference>
<dbReference type="SUPFAM" id="SSF117281">
    <property type="entry name" value="Kelch motif"/>
    <property type="match status" value="2"/>
</dbReference>
<organism evidence="4 5">
    <name type="scientific">Stentor coeruleus</name>
    <dbReference type="NCBI Taxonomy" id="5963"/>
    <lineage>
        <taxon>Eukaryota</taxon>
        <taxon>Sar</taxon>
        <taxon>Alveolata</taxon>
        <taxon>Ciliophora</taxon>
        <taxon>Postciliodesmatophora</taxon>
        <taxon>Heterotrichea</taxon>
        <taxon>Heterotrichida</taxon>
        <taxon>Stentoridae</taxon>
        <taxon>Stentor</taxon>
    </lineage>
</organism>
<evidence type="ECO:0000313" key="5">
    <source>
        <dbReference type="Proteomes" id="UP000187209"/>
    </source>
</evidence>
<name>A0A1R2AX10_9CILI</name>
<evidence type="ECO:0000256" key="2">
    <source>
        <dbReference type="ARBA" id="ARBA00022737"/>
    </source>
</evidence>
<sequence length="1119" mass="125261">MLEILFLLAVKGFEIFTIPSEGSSPSPKANCKSAFNPATNEIIIFGGQDTTTLEYLNSLYTFNIGTLVWREIIPQSYENPPGLILGEIFLVDSKKILLFFGKTADTISSEVYSFDLKTNRWAVENLTGDDIEGRMNYAFADYIYNNTRYLAIYGGLTLNGIDNGLFIIEFNTLNCRKMMNFGAVPNKGYDLSFVYYDKKLYLYGFDLTALVDLGNSMNMFDLDLGIWDLLNFTEYYPKPKLSHTAYAYYESMYIFFGLNVTNSSFASDIWSYNFSNNAWKSHGSFSSLIGYASAQIDHKIYLAFGYNNYKGQNSVNFFDLSQTKLELNEVVPNRKFPPKRKNHCSYKYNDSMYIFGGISENGEFLNDMWVFHNSTFEWESITSSNNVPVGRHSFGCGQGAGTNFIIYGGESLSGTLSDFYFYDMVSNTWVDYYISADSNPGKRAGHCICMHGYYTFIIGGYRDAEALKDVWLHNYSTESFEKFAELPSGLINLKCWTVLSEGAINIYVISGTDINYKGNTCIYKIILNEINGQFESEVLTITCDSTLDLSESAFIVSGNNALLISGSIWNRYLKSVLVSYNFITNQIISEYLSFSLFGHSALHMGEYIFVFGGGFAYNAIKVSELTSNSLYLIKSEPSGIQIGCSGGTIMIDNYCMPCGKGYYSSANDCLPCPKGTFSNKTAVDDEVSCLPCEYGYYSDKNGSLYCYECPSYSLCPIGSSELSSSYTSSIVKSYYQPKAFEGNTTMISNFVNKLWLYFALAVAIIGCAVFMNRTIFDNVEKVDLFISDHGQEINIPVVLRRTKLGGLFSIYFLLAASIIIIGSFMTFELDNVTEIKALIPLITIEETISAEKLYIQATFYAYGGSCNNERNDIFSFSETSIYFTSRQITLEPNSNNCIISITYNNIILSNSAKILMILTEKASRASYIGVNFTISSSIPSESSNAFIPIFPSNVKQVLIGTKPSIIPLSIIPSVIFIKVFYSQDNRWPSVLTGYHVASNDNVIIGETATQKTINSKSFVSVQLSFSLDNSALVTKRNINSSWFIFVGGVLGSIFGIMGSFSTVLGVCEGFADKYAENSEKREKVKRIKINRYIFDKNFMRYENYTKGTAKVVPGTFTDV</sequence>
<gene>
    <name evidence="4" type="ORF">SteCoe_33305</name>
</gene>
<keyword evidence="5" id="KW-1185">Reference proteome</keyword>
<feature type="transmembrane region" description="Helical" evidence="3">
    <location>
        <begin position="1042"/>
        <end position="1071"/>
    </location>
</feature>
<dbReference type="OrthoDB" id="410491at2759"/>
<evidence type="ECO:0008006" key="6">
    <source>
        <dbReference type="Google" id="ProtNLM"/>
    </source>
</evidence>
<dbReference type="InterPro" id="IPR009030">
    <property type="entry name" value="Growth_fac_rcpt_cys_sf"/>
</dbReference>
<keyword evidence="1" id="KW-0880">Kelch repeat</keyword>
<dbReference type="PANTHER" id="PTHR46093:SF18">
    <property type="entry name" value="FIBRONECTIN TYPE-III DOMAIN-CONTAINING PROTEIN"/>
    <property type="match status" value="1"/>
</dbReference>